<dbReference type="CDD" id="cd00118">
    <property type="entry name" value="LysM"/>
    <property type="match status" value="3"/>
</dbReference>
<dbReference type="OrthoDB" id="9815002at2"/>
<organism evidence="3 4">
    <name type="scientific">Coraliomargarita akajimensis (strain DSM 45221 / IAM 15411 / JCM 23193 / KCTC 12865 / 04OKA010-24)</name>
    <dbReference type="NCBI Taxonomy" id="583355"/>
    <lineage>
        <taxon>Bacteria</taxon>
        <taxon>Pseudomonadati</taxon>
        <taxon>Verrucomicrobiota</taxon>
        <taxon>Opitutia</taxon>
        <taxon>Puniceicoccales</taxon>
        <taxon>Coraliomargaritaceae</taxon>
        <taxon>Coraliomargarita</taxon>
    </lineage>
</organism>
<sequence>MKISKLFGLVLSLHVGVIAVLVVQPGCSTSSPPTKTVEQRNGMGPGSKTTSAGASSQGESMDEAFNAGIPDERFNTMRSGDEFSEFDTLEPLEGPLEPYDAEPQQTVEINETSYKTHTVQKGESLWKISRDYGVSVNELYVANGLNKNSVLKIGQEIKIPVEGGSATVSTVTADSYQPTDFTAASTTYTVRKGDNLSKIAKKFNSSVGAIKAANNKSSDVIKVGEELVIPVANGSQPAPTALAPAATTSAVAPSSSGTHTVQSGEYPSKIAKMYGMSSKELMELNNISDARSLQVGQVLKVKGGSTASTSTAPAPTPAPAPVVTEPAPTPAPAPVASEEDVAIRVLEADPLVEEDAEELENPDAMFEDAEAIPVIRLEE</sequence>
<dbReference type="Proteomes" id="UP000000925">
    <property type="component" value="Chromosome"/>
</dbReference>
<keyword evidence="4" id="KW-1185">Reference proteome</keyword>
<gene>
    <name evidence="3" type="ordered locus">Caka_3070</name>
</gene>
<accession>D5EI43</accession>
<evidence type="ECO:0000259" key="2">
    <source>
        <dbReference type="PROSITE" id="PS51782"/>
    </source>
</evidence>
<dbReference type="HOGENOM" id="CLU_729034_0_0_0"/>
<feature type="domain" description="LysM" evidence="2">
    <location>
        <begin position="186"/>
        <end position="229"/>
    </location>
</feature>
<name>D5EI43_CORAD</name>
<evidence type="ECO:0000313" key="4">
    <source>
        <dbReference type="Proteomes" id="UP000000925"/>
    </source>
</evidence>
<dbReference type="SUPFAM" id="SSF54106">
    <property type="entry name" value="LysM domain"/>
    <property type="match status" value="3"/>
</dbReference>
<feature type="region of interest" description="Disordered" evidence="1">
    <location>
        <begin position="304"/>
        <end position="338"/>
    </location>
</feature>
<feature type="region of interest" description="Disordered" evidence="1">
    <location>
        <begin position="28"/>
        <end position="62"/>
    </location>
</feature>
<dbReference type="Gene3D" id="3.10.350.10">
    <property type="entry name" value="LysM domain"/>
    <property type="match status" value="3"/>
</dbReference>
<reference evidence="3 4" key="1">
    <citation type="journal article" date="2010" name="Stand. Genomic Sci.">
        <title>Complete genome sequence of Coraliomargarita akajimensis type strain (04OKA010-24).</title>
        <authorList>
            <person name="Mavromatis K."/>
            <person name="Abt B."/>
            <person name="Brambilla E."/>
            <person name="Lapidus A."/>
            <person name="Copeland A."/>
            <person name="Deshpande S."/>
            <person name="Nolan M."/>
            <person name="Lucas S."/>
            <person name="Tice H."/>
            <person name="Cheng J.F."/>
            <person name="Han C."/>
            <person name="Detter J.C."/>
            <person name="Woyke T."/>
            <person name="Goodwin L."/>
            <person name="Pitluck S."/>
            <person name="Held B."/>
            <person name="Brettin T."/>
            <person name="Tapia R."/>
            <person name="Ivanova N."/>
            <person name="Mikhailova N."/>
            <person name="Pati A."/>
            <person name="Liolios K."/>
            <person name="Chen A."/>
            <person name="Palaniappan K."/>
            <person name="Land M."/>
            <person name="Hauser L."/>
            <person name="Chang Y.J."/>
            <person name="Jeffries C.D."/>
            <person name="Rohde M."/>
            <person name="Goker M."/>
            <person name="Bristow J."/>
            <person name="Eisen J.A."/>
            <person name="Markowitz V."/>
            <person name="Hugenholtz P."/>
            <person name="Klenk H.P."/>
            <person name="Kyrpides N.C."/>
        </authorList>
    </citation>
    <scope>NUCLEOTIDE SEQUENCE [LARGE SCALE GENOMIC DNA]</scope>
    <source>
        <strain evidence="4">DSM 45221 / IAM 15411 / JCM 23193 / KCTC 12865</strain>
    </source>
</reference>
<dbReference type="SMART" id="SM00257">
    <property type="entry name" value="LysM"/>
    <property type="match status" value="3"/>
</dbReference>
<dbReference type="KEGG" id="caa:Caka_3070"/>
<dbReference type="STRING" id="583355.Caka_3070"/>
<dbReference type="AlphaFoldDB" id="D5EI43"/>
<evidence type="ECO:0000313" key="3">
    <source>
        <dbReference type="EMBL" id="ADE56083.1"/>
    </source>
</evidence>
<feature type="domain" description="LysM" evidence="2">
    <location>
        <begin position="115"/>
        <end position="159"/>
    </location>
</feature>
<dbReference type="InterPro" id="IPR036779">
    <property type="entry name" value="LysM_dom_sf"/>
</dbReference>
<dbReference type="PANTHER" id="PTHR33734:SF22">
    <property type="entry name" value="MEMBRANE-BOUND LYTIC MUREIN TRANSGLYCOSYLASE D"/>
    <property type="match status" value="1"/>
</dbReference>
<dbReference type="RefSeq" id="WP_013044799.1">
    <property type="nucleotide sequence ID" value="NC_014008.1"/>
</dbReference>
<dbReference type="PROSITE" id="PS51782">
    <property type="entry name" value="LYSM"/>
    <property type="match status" value="3"/>
</dbReference>
<dbReference type="eggNOG" id="COG1388">
    <property type="taxonomic scope" value="Bacteria"/>
</dbReference>
<dbReference type="Pfam" id="PF01476">
    <property type="entry name" value="LysM"/>
    <property type="match status" value="3"/>
</dbReference>
<feature type="compositionally biased region" description="Polar residues" evidence="1">
    <location>
        <begin position="47"/>
        <end position="59"/>
    </location>
</feature>
<dbReference type="InterPro" id="IPR018392">
    <property type="entry name" value="LysM"/>
</dbReference>
<protein>
    <submittedName>
        <fullName evidence="3">Peptidoglycan-binding lysin domain protein</fullName>
    </submittedName>
</protein>
<evidence type="ECO:0000256" key="1">
    <source>
        <dbReference type="SAM" id="MobiDB-lite"/>
    </source>
</evidence>
<dbReference type="PANTHER" id="PTHR33734">
    <property type="entry name" value="LYSM DOMAIN-CONTAINING GPI-ANCHORED PROTEIN 2"/>
    <property type="match status" value="1"/>
</dbReference>
<dbReference type="EMBL" id="CP001998">
    <property type="protein sequence ID" value="ADE56083.1"/>
    <property type="molecule type" value="Genomic_DNA"/>
</dbReference>
<feature type="domain" description="LysM" evidence="2">
    <location>
        <begin position="257"/>
        <end position="301"/>
    </location>
</feature>
<proteinExistence type="predicted"/>